<evidence type="ECO:0000313" key="3">
    <source>
        <dbReference type="Proteomes" id="UP000198788"/>
    </source>
</evidence>
<gene>
    <name evidence="2" type="ORF">SAMN05192570_0826</name>
</gene>
<organism evidence="2 3">
    <name type="scientific">Brevundimonas viscosa</name>
    <dbReference type="NCBI Taxonomy" id="871741"/>
    <lineage>
        <taxon>Bacteria</taxon>
        <taxon>Pseudomonadati</taxon>
        <taxon>Pseudomonadota</taxon>
        <taxon>Alphaproteobacteria</taxon>
        <taxon>Caulobacterales</taxon>
        <taxon>Caulobacteraceae</taxon>
        <taxon>Brevundimonas</taxon>
    </lineage>
</organism>
<dbReference type="OrthoDB" id="6933865at2"/>
<name>A0A1I6P4E9_9CAUL</name>
<proteinExistence type="predicted"/>
<sequence>MSLRLIAAIALVSASLASPALAQHAHEAPAALALDHGQRWATDAPLRHAMETLRAGAPDTAPLELAALIDAQTAYIIDHCRLPPEADANLHLIIERLLEAAELLRAGEADAGRSGAIAALDAYGAHFDHPGWRPLRP</sequence>
<dbReference type="AlphaFoldDB" id="A0A1I6P4E9"/>
<dbReference type="RefSeq" id="WP_092307004.1">
    <property type="nucleotide sequence ID" value="NZ_FOZV01000001.1"/>
</dbReference>
<reference evidence="3" key="1">
    <citation type="submission" date="2016-10" db="EMBL/GenBank/DDBJ databases">
        <authorList>
            <person name="Varghese N."/>
            <person name="Submissions S."/>
        </authorList>
    </citation>
    <scope>NUCLEOTIDE SEQUENCE [LARGE SCALE GENOMIC DNA]</scope>
    <source>
        <strain evidence="3">CGMCC 1.10683</strain>
    </source>
</reference>
<dbReference type="STRING" id="871741.SAMN05192570_0826"/>
<dbReference type="EMBL" id="FOZV01000001">
    <property type="protein sequence ID" value="SFS35039.1"/>
    <property type="molecule type" value="Genomic_DNA"/>
</dbReference>
<keyword evidence="1" id="KW-0732">Signal</keyword>
<feature type="signal peptide" evidence="1">
    <location>
        <begin position="1"/>
        <end position="22"/>
    </location>
</feature>
<keyword evidence="3" id="KW-1185">Reference proteome</keyword>
<protein>
    <recommendedName>
        <fullName evidence="4">DnrO protein</fullName>
    </recommendedName>
</protein>
<feature type="chain" id="PRO_5011779864" description="DnrO protein" evidence="1">
    <location>
        <begin position="23"/>
        <end position="137"/>
    </location>
</feature>
<evidence type="ECO:0000313" key="2">
    <source>
        <dbReference type="EMBL" id="SFS35039.1"/>
    </source>
</evidence>
<accession>A0A1I6P4E9</accession>
<evidence type="ECO:0008006" key="4">
    <source>
        <dbReference type="Google" id="ProtNLM"/>
    </source>
</evidence>
<evidence type="ECO:0000256" key="1">
    <source>
        <dbReference type="SAM" id="SignalP"/>
    </source>
</evidence>
<dbReference type="Proteomes" id="UP000198788">
    <property type="component" value="Unassembled WGS sequence"/>
</dbReference>